<dbReference type="PANTHER" id="PTHR22939:SF129">
    <property type="entry name" value="SERINE PROTEASE HTRA2, MITOCHONDRIAL"/>
    <property type="match status" value="1"/>
</dbReference>
<dbReference type="PANTHER" id="PTHR22939">
    <property type="entry name" value="SERINE PROTEASE FAMILY S1C HTRA-RELATED"/>
    <property type="match status" value="1"/>
</dbReference>
<dbReference type="InterPro" id="IPR001940">
    <property type="entry name" value="Peptidase_S1C"/>
</dbReference>
<feature type="domain" description="Copper amine oxidase-like N-terminal" evidence="4">
    <location>
        <begin position="31"/>
        <end position="132"/>
    </location>
</feature>
<dbReference type="Gene3D" id="3.30.457.10">
    <property type="entry name" value="Copper amine oxidase-like, N-terminal domain"/>
    <property type="match status" value="1"/>
</dbReference>
<dbReference type="GO" id="GO:0004252">
    <property type="term" value="F:serine-type endopeptidase activity"/>
    <property type="evidence" value="ECO:0007669"/>
    <property type="project" value="InterPro"/>
</dbReference>
<evidence type="ECO:0000313" key="5">
    <source>
        <dbReference type="EMBL" id="URN92515.1"/>
    </source>
</evidence>
<keyword evidence="1" id="KW-0645">Protease</keyword>
<dbReference type="InterPro" id="IPR012854">
    <property type="entry name" value="Cu_amine_oxidase-like_N"/>
</dbReference>
<feature type="compositionally biased region" description="Pro residues" evidence="2">
    <location>
        <begin position="141"/>
        <end position="161"/>
    </location>
</feature>
<feature type="chain" id="PRO_5039945584" evidence="3">
    <location>
        <begin position="23"/>
        <end position="524"/>
    </location>
</feature>
<accession>A0A9J6Z920</accession>
<dbReference type="PRINTS" id="PR00834">
    <property type="entry name" value="PROTEASES2C"/>
</dbReference>
<dbReference type="Pfam" id="PF13365">
    <property type="entry name" value="Trypsin_2"/>
    <property type="match status" value="1"/>
</dbReference>
<keyword evidence="3" id="KW-0732">Signal</keyword>
<evidence type="ECO:0000313" key="6">
    <source>
        <dbReference type="Proteomes" id="UP001056756"/>
    </source>
</evidence>
<keyword evidence="1" id="KW-0378">Hydrolase</keyword>
<dbReference type="SUPFAM" id="SSF55383">
    <property type="entry name" value="Copper amine oxidase, domain N"/>
    <property type="match status" value="1"/>
</dbReference>
<evidence type="ECO:0000256" key="1">
    <source>
        <dbReference type="ARBA" id="ARBA00022825"/>
    </source>
</evidence>
<dbReference type="Proteomes" id="UP001056756">
    <property type="component" value="Chromosome"/>
</dbReference>
<feature type="region of interest" description="Disordered" evidence="2">
    <location>
        <begin position="137"/>
        <end position="167"/>
    </location>
</feature>
<dbReference type="Gene3D" id="2.40.10.120">
    <property type="match status" value="1"/>
</dbReference>
<dbReference type="SUPFAM" id="SSF50494">
    <property type="entry name" value="Trypsin-like serine proteases"/>
    <property type="match status" value="1"/>
</dbReference>
<evidence type="ECO:0000256" key="3">
    <source>
        <dbReference type="SAM" id="SignalP"/>
    </source>
</evidence>
<dbReference type="EMBL" id="CP097899">
    <property type="protein sequence ID" value="URN92515.1"/>
    <property type="molecule type" value="Genomic_DNA"/>
</dbReference>
<dbReference type="InterPro" id="IPR009003">
    <property type="entry name" value="Peptidase_S1_PA"/>
</dbReference>
<reference evidence="5" key="1">
    <citation type="submission" date="2022-05" db="EMBL/GenBank/DDBJ databases">
        <title>Novel bacterial taxa in a minimal lignocellulolytic consortium and its capacity to transform plastics disclosed by genome-resolved metagenomics.</title>
        <authorList>
            <person name="Rodriguez C.A.D."/>
            <person name="Diaz-Garcia L."/>
            <person name="Herrera K."/>
            <person name="Tarazona N.A."/>
            <person name="Sproer C."/>
            <person name="Overmann J."/>
            <person name="Jimenez D.J."/>
        </authorList>
    </citation>
    <scope>NUCLEOTIDE SEQUENCE</scope>
    <source>
        <strain evidence="5">MAG5</strain>
    </source>
</reference>
<dbReference type="GO" id="GO:0006508">
    <property type="term" value="P:proteolysis"/>
    <property type="evidence" value="ECO:0007669"/>
    <property type="project" value="InterPro"/>
</dbReference>
<name>A0A9J6Z920_9BACL</name>
<protein>
    <submittedName>
        <fullName evidence="5">Stalk domain-containing protein</fullName>
    </submittedName>
</protein>
<dbReference type="AlphaFoldDB" id="A0A9J6Z920"/>
<organism evidence="5 6">
    <name type="scientific">Candidatus Pristimantibacillus lignocellulolyticus</name>
    <dbReference type="NCBI Taxonomy" id="2994561"/>
    <lineage>
        <taxon>Bacteria</taxon>
        <taxon>Bacillati</taxon>
        <taxon>Bacillota</taxon>
        <taxon>Bacilli</taxon>
        <taxon>Bacillales</taxon>
        <taxon>Paenibacillaceae</taxon>
        <taxon>Candidatus Pristimantibacillus</taxon>
    </lineage>
</organism>
<dbReference type="KEGG" id="plig:NAG76_11445"/>
<evidence type="ECO:0000259" key="4">
    <source>
        <dbReference type="Pfam" id="PF07833"/>
    </source>
</evidence>
<feature type="signal peptide" evidence="3">
    <location>
        <begin position="1"/>
        <end position="22"/>
    </location>
</feature>
<sequence length="524" mass="57100">MYKKILAFVLILTLVFPMSAFAATSAPKVYLDGVEVSFPNKPVIVQGTTMVPFRNIFEALGVSVSFDSKSNTISSKKGDTEVRVFINQTYATKNGEMITLSIAPYVTKGVTYVPLRFVGQSFGYKVAYKNNTIYIDSPTSTPSPSPTPTTTPSPSPSPSPTTKPSNTTLTVEEVGELANRVALLEVYDAKGKLFATGSGVSVAKGEILTNYHVIEGGSKVGVTFEGLPTIFTTTTLLKDEKRDLALLKIDNLNLPIVDIGDSKELKLGESIVAIGSPLGFSNTLTVGNVSNPLRKVNNETYVQISAPIDSGSSGGALFNMKGKLVGIITAKMESSANLNFAIPSSDVISFLKKTKKAEQMSSSSSSGNGTSTNNSYTEKGATEVQKYLNYEYATVTLDGFRYDFEWIVMLSKEKDGYLVGGIMEDSDQWLDLMDMQDYDDMTIPSILYWVSDSISKDKGAKNAFVMLYLDTYVSSYPSAFPSDAIEREGSGYRLFYNFAWGTIDGSEYVYSIYPEEGYVEYVDI</sequence>
<proteinExistence type="predicted"/>
<dbReference type="InterPro" id="IPR036582">
    <property type="entry name" value="Mao_N_sf"/>
</dbReference>
<gene>
    <name evidence="5" type="ORF">NAG76_11445</name>
</gene>
<evidence type="ECO:0000256" key="2">
    <source>
        <dbReference type="SAM" id="MobiDB-lite"/>
    </source>
</evidence>
<keyword evidence="1" id="KW-0720">Serine protease</keyword>
<dbReference type="Pfam" id="PF07833">
    <property type="entry name" value="Cu_amine_oxidN1"/>
    <property type="match status" value="1"/>
</dbReference>